<protein>
    <submittedName>
        <fullName evidence="1">17460_t:CDS:1</fullName>
    </submittedName>
</protein>
<dbReference type="EMBL" id="CAJVPY010025659">
    <property type="protein sequence ID" value="CAG8788576.1"/>
    <property type="molecule type" value="Genomic_DNA"/>
</dbReference>
<comment type="caution">
    <text evidence="1">The sequence shown here is derived from an EMBL/GenBank/DDBJ whole genome shotgun (WGS) entry which is preliminary data.</text>
</comment>
<accession>A0A9N9JPX9</accession>
<name>A0A9N9JPX9_9GLOM</name>
<feature type="non-terminal residue" evidence="1">
    <location>
        <position position="1"/>
    </location>
</feature>
<dbReference type="AlphaFoldDB" id="A0A9N9JPX9"/>
<sequence length="139" mass="15658">VIASSSSSFPLSSSNSLLSANMFSLKTSLAKTSLQISSAKKSSAQMSSSAKLSLRISETSFHLFWLALFFHYYILEASESFCNSLALAYFSDSFHKEKKYLVDFFSSSIYLAFDLTCHFLERDVRLSCICIFVYSARRL</sequence>
<feature type="non-terminal residue" evidence="1">
    <location>
        <position position="139"/>
    </location>
</feature>
<proteinExistence type="predicted"/>
<reference evidence="1" key="1">
    <citation type="submission" date="2021-06" db="EMBL/GenBank/DDBJ databases">
        <authorList>
            <person name="Kallberg Y."/>
            <person name="Tangrot J."/>
            <person name="Rosling A."/>
        </authorList>
    </citation>
    <scope>NUCLEOTIDE SEQUENCE</scope>
    <source>
        <strain evidence="1">MA453B</strain>
    </source>
</reference>
<organism evidence="1 2">
    <name type="scientific">Dentiscutata erythropus</name>
    <dbReference type="NCBI Taxonomy" id="1348616"/>
    <lineage>
        <taxon>Eukaryota</taxon>
        <taxon>Fungi</taxon>
        <taxon>Fungi incertae sedis</taxon>
        <taxon>Mucoromycota</taxon>
        <taxon>Glomeromycotina</taxon>
        <taxon>Glomeromycetes</taxon>
        <taxon>Diversisporales</taxon>
        <taxon>Gigasporaceae</taxon>
        <taxon>Dentiscutata</taxon>
    </lineage>
</organism>
<gene>
    <name evidence="1" type="ORF">DERYTH_LOCUS20935</name>
</gene>
<evidence type="ECO:0000313" key="1">
    <source>
        <dbReference type="EMBL" id="CAG8788576.1"/>
    </source>
</evidence>
<evidence type="ECO:0000313" key="2">
    <source>
        <dbReference type="Proteomes" id="UP000789405"/>
    </source>
</evidence>
<keyword evidence="2" id="KW-1185">Reference proteome</keyword>
<dbReference type="Proteomes" id="UP000789405">
    <property type="component" value="Unassembled WGS sequence"/>
</dbReference>